<proteinExistence type="predicted"/>
<dbReference type="InterPro" id="IPR036390">
    <property type="entry name" value="WH_DNA-bd_sf"/>
</dbReference>
<dbReference type="Proteomes" id="UP001234343">
    <property type="component" value="Unassembled WGS sequence"/>
</dbReference>
<dbReference type="PROSITE" id="PS50987">
    <property type="entry name" value="HTH_ARSR_2"/>
    <property type="match status" value="1"/>
</dbReference>
<dbReference type="PANTHER" id="PTHR38600">
    <property type="entry name" value="TRANSCRIPTIONAL REGULATORY PROTEIN"/>
    <property type="match status" value="1"/>
</dbReference>
<dbReference type="InterPro" id="IPR011991">
    <property type="entry name" value="ArsR-like_HTH"/>
</dbReference>
<evidence type="ECO:0000259" key="1">
    <source>
        <dbReference type="PROSITE" id="PS50987"/>
    </source>
</evidence>
<protein>
    <submittedName>
        <fullName evidence="2">Helix-turn-helix transcriptional regulator</fullName>
    </submittedName>
</protein>
<accession>A0ABT7STR8</accession>
<dbReference type="RefSeq" id="WP_289363637.1">
    <property type="nucleotide sequence ID" value="NZ_JAUCBP010000002.1"/>
</dbReference>
<evidence type="ECO:0000313" key="3">
    <source>
        <dbReference type="Proteomes" id="UP001234343"/>
    </source>
</evidence>
<sequence length="122" mass="14241">MNPESMDAVFHALANDKRRKLLDYVRANPGCLVKDVCKNFDVTRVAIMKHLTVLEKADLLMSDKQGRDRHLYINTVPIQLIHARWTSEYSAMWAGKMLDIKFAAEQKQQVQERNKRQQNDNQ</sequence>
<gene>
    <name evidence="2" type="ORF">QTP81_03045</name>
</gene>
<dbReference type="SUPFAM" id="SSF46785">
    <property type="entry name" value="Winged helix' DNA-binding domain"/>
    <property type="match status" value="1"/>
</dbReference>
<dbReference type="PANTHER" id="PTHR38600:SF1">
    <property type="entry name" value="TRANSCRIPTIONAL REGULATORY PROTEIN"/>
    <property type="match status" value="1"/>
</dbReference>
<dbReference type="SMART" id="SM00418">
    <property type="entry name" value="HTH_ARSR"/>
    <property type="match status" value="1"/>
</dbReference>
<evidence type="ECO:0000313" key="2">
    <source>
        <dbReference type="EMBL" id="MDM7859582.1"/>
    </source>
</evidence>
<dbReference type="InterPro" id="IPR001845">
    <property type="entry name" value="HTH_ArsR_DNA-bd_dom"/>
</dbReference>
<dbReference type="CDD" id="cd00090">
    <property type="entry name" value="HTH_ARSR"/>
    <property type="match status" value="1"/>
</dbReference>
<organism evidence="2 3">
    <name type="scientific">Alteromonas arenosi</name>
    <dbReference type="NCBI Taxonomy" id="3055817"/>
    <lineage>
        <taxon>Bacteria</taxon>
        <taxon>Pseudomonadati</taxon>
        <taxon>Pseudomonadota</taxon>
        <taxon>Gammaproteobacteria</taxon>
        <taxon>Alteromonadales</taxon>
        <taxon>Alteromonadaceae</taxon>
        <taxon>Alteromonas/Salinimonas group</taxon>
        <taxon>Alteromonas</taxon>
    </lineage>
</organism>
<keyword evidence="3" id="KW-1185">Reference proteome</keyword>
<dbReference type="Gene3D" id="1.10.10.10">
    <property type="entry name" value="Winged helix-like DNA-binding domain superfamily/Winged helix DNA-binding domain"/>
    <property type="match status" value="1"/>
</dbReference>
<feature type="domain" description="HTH arsR-type" evidence="1">
    <location>
        <begin position="1"/>
        <end position="93"/>
    </location>
</feature>
<reference evidence="2 3" key="1">
    <citation type="submission" date="2023-06" db="EMBL/GenBank/DDBJ databases">
        <title>Alteromonas sp. ASW11-36 isolated from intertidal sand.</title>
        <authorList>
            <person name="Li Y."/>
        </authorList>
    </citation>
    <scope>NUCLEOTIDE SEQUENCE [LARGE SCALE GENOMIC DNA]</scope>
    <source>
        <strain evidence="2 3">ASW11-36</strain>
    </source>
</reference>
<comment type="caution">
    <text evidence="2">The sequence shown here is derived from an EMBL/GenBank/DDBJ whole genome shotgun (WGS) entry which is preliminary data.</text>
</comment>
<dbReference type="InterPro" id="IPR036388">
    <property type="entry name" value="WH-like_DNA-bd_sf"/>
</dbReference>
<name>A0ABT7STR8_9ALTE</name>
<dbReference type="EMBL" id="JAUCBP010000002">
    <property type="protein sequence ID" value="MDM7859582.1"/>
    <property type="molecule type" value="Genomic_DNA"/>
</dbReference>